<dbReference type="EMBL" id="BSEC01000008">
    <property type="protein sequence ID" value="GLI96148.1"/>
    <property type="molecule type" value="Genomic_DNA"/>
</dbReference>
<proteinExistence type="predicted"/>
<evidence type="ECO:0000313" key="2">
    <source>
        <dbReference type="EMBL" id="GLI96148.1"/>
    </source>
</evidence>
<gene>
    <name evidence="2" type="ORF">LMG27198_51410</name>
</gene>
<keyword evidence="1" id="KW-0472">Membrane</keyword>
<evidence type="ECO:0000256" key="1">
    <source>
        <dbReference type="SAM" id="Phobius"/>
    </source>
</evidence>
<feature type="transmembrane region" description="Helical" evidence="1">
    <location>
        <begin position="223"/>
        <end position="247"/>
    </location>
</feature>
<evidence type="ECO:0008006" key="4">
    <source>
        <dbReference type="Google" id="ProtNLM"/>
    </source>
</evidence>
<dbReference type="Proteomes" id="UP001144323">
    <property type="component" value="Unassembled WGS sequence"/>
</dbReference>
<feature type="transmembrane region" description="Helical" evidence="1">
    <location>
        <begin position="140"/>
        <end position="156"/>
    </location>
</feature>
<feature type="transmembrane region" description="Helical" evidence="1">
    <location>
        <begin position="294"/>
        <end position="316"/>
    </location>
</feature>
<dbReference type="AlphaFoldDB" id="A0A9W6GZT9"/>
<evidence type="ECO:0000313" key="3">
    <source>
        <dbReference type="Proteomes" id="UP001144323"/>
    </source>
</evidence>
<dbReference type="RefSeq" id="WP_281807311.1">
    <property type="nucleotide sequence ID" value="NZ_BSEC01000008.1"/>
</dbReference>
<keyword evidence="3" id="KW-1185">Reference proteome</keyword>
<organism evidence="2 3">
    <name type="scientific">Methylocystis echinoides</name>
    <dbReference type="NCBI Taxonomy" id="29468"/>
    <lineage>
        <taxon>Bacteria</taxon>
        <taxon>Pseudomonadati</taxon>
        <taxon>Pseudomonadota</taxon>
        <taxon>Alphaproteobacteria</taxon>
        <taxon>Hyphomicrobiales</taxon>
        <taxon>Methylocystaceae</taxon>
        <taxon>Methylocystis</taxon>
    </lineage>
</organism>
<comment type="caution">
    <text evidence="2">The sequence shown here is derived from an EMBL/GenBank/DDBJ whole genome shotgun (WGS) entry which is preliminary data.</text>
</comment>
<accession>A0A9W6GZT9</accession>
<keyword evidence="1" id="KW-1133">Transmembrane helix</keyword>
<keyword evidence="1" id="KW-0812">Transmembrane</keyword>
<feature type="transmembrane region" description="Helical" evidence="1">
    <location>
        <begin position="94"/>
        <end position="111"/>
    </location>
</feature>
<reference evidence="2" key="1">
    <citation type="journal article" date="2023" name="Int. J. Syst. Evol. Microbiol.">
        <title>Methylocystis iwaonis sp. nov., a type II methane-oxidizing bacterium from surface soil of a rice paddy field in Japan, and emended description of the genus Methylocystis (ex Whittenbury et al. 1970) Bowman et al. 1993.</title>
        <authorList>
            <person name="Kaise H."/>
            <person name="Sawadogo J.B."/>
            <person name="Alam M.S."/>
            <person name="Ueno C."/>
            <person name="Dianou D."/>
            <person name="Shinjo R."/>
            <person name="Asakawa S."/>
        </authorList>
    </citation>
    <scope>NUCLEOTIDE SEQUENCE</scope>
    <source>
        <strain evidence="2">LMG27198</strain>
    </source>
</reference>
<feature type="transmembrane region" description="Helical" evidence="1">
    <location>
        <begin position="163"/>
        <end position="179"/>
    </location>
</feature>
<sequence length="327" mass="36133">MPASACFWSVARLPSFAASAVSRFRQRRNGELMFDRVTPSRIGIVKGTSVWASWPVVPRAAWLVSIFSCGTVLSVILQRYLLEPTQTAQHIVEFHVGEAFGVAASLSLVLANPRRSVSLTRADVAILVLSPLMWFVPEQHGIYLATTLAGIWFCLARRSDRQLVSLGQIWLALSIYELWGKLLFKLCYQMIEAVEVSLIYRIGRFFYDGLGVDGPRLHVRGDWSIVLLEGCSSFHNLSLTVLVWLSILKIANRSCDVAAFRALGVSAGLVIAINIARILAMLPSREAFLFWHDGAGSSLVALASVAAAIVPILLHVERRACELNRQN</sequence>
<name>A0A9W6GZT9_9HYPH</name>
<feature type="transmembrane region" description="Helical" evidence="1">
    <location>
        <begin position="60"/>
        <end position="82"/>
    </location>
</feature>
<protein>
    <recommendedName>
        <fullName evidence="4">Exosortase/archaeosortase family protein</fullName>
    </recommendedName>
</protein>
<feature type="transmembrane region" description="Helical" evidence="1">
    <location>
        <begin position="259"/>
        <end position="282"/>
    </location>
</feature>